<name>A0A2V2YV77_9BACL</name>
<dbReference type="RefSeq" id="WP_110043597.1">
    <property type="nucleotide sequence ID" value="NZ_CP054613.1"/>
</dbReference>
<evidence type="ECO:0000256" key="1">
    <source>
        <dbReference type="SAM" id="Coils"/>
    </source>
</evidence>
<protein>
    <submittedName>
        <fullName evidence="2">Uncharacterized protein</fullName>
    </submittedName>
</protein>
<feature type="coiled-coil region" evidence="1">
    <location>
        <begin position="8"/>
        <end position="35"/>
    </location>
</feature>
<accession>A0A2V2YV77</accession>
<dbReference type="AlphaFoldDB" id="A0A2V2YV77"/>
<sequence>MKRIEDYIASLSRHVSLERKEKKELEDEIRSHLTDSVWALRQEGYSDEESMTIALKRFGEEEIINAELRKMYFRMDSRGGY</sequence>
<dbReference type="EMBL" id="QGTQ01000005">
    <property type="protein sequence ID" value="PWW05048.1"/>
    <property type="molecule type" value="Genomic_DNA"/>
</dbReference>
<reference evidence="2 3" key="1">
    <citation type="submission" date="2018-05" db="EMBL/GenBank/DDBJ databases">
        <title>Genomic Encyclopedia of Type Strains, Phase III (KMG-III): the genomes of soil and plant-associated and newly described type strains.</title>
        <authorList>
            <person name="Whitman W."/>
        </authorList>
    </citation>
    <scope>NUCLEOTIDE SEQUENCE [LARGE SCALE GENOMIC DNA]</scope>
    <source>
        <strain evidence="2 3">CECT 5696</strain>
    </source>
</reference>
<keyword evidence="3" id="KW-1185">Reference proteome</keyword>
<evidence type="ECO:0000313" key="2">
    <source>
        <dbReference type="EMBL" id="PWW05048.1"/>
    </source>
</evidence>
<proteinExistence type="predicted"/>
<dbReference type="InterPro" id="IPR047928">
    <property type="entry name" value="Perm_prefix_1"/>
</dbReference>
<dbReference type="NCBIfam" id="NF038403">
    <property type="entry name" value="perm_prefix_1"/>
    <property type="match status" value="1"/>
</dbReference>
<evidence type="ECO:0000313" key="3">
    <source>
        <dbReference type="Proteomes" id="UP000246635"/>
    </source>
</evidence>
<keyword evidence="1" id="KW-0175">Coiled coil</keyword>
<dbReference type="OrthoDB" id="2375387at2"/>
<dbReference type="Proteomes" id="UP000246635">
    <property type="component" value="Unassembled WGS sequence"/>
</dbReference>
<comment type="caution">
    <text evidence="2">The sequence shown here is derived from an EMBL/GenBank/DDBJ whole genome shotgun (WGS) entry which is preliminary data.</text>
</comment>
<gene>
    <name evidence="2" type="ORF">DFQ01_10531</name>
</gene>
<organism evidence="2 3">
    <name type="scientific">Paenibacillus cellulosilyticus</name>
    <dbReference type="NCBI Taxonomy" id="375489"/>
    <lineage>
        <taxon>Bacteria</taxon>
        <taxon>Bacillati</taxon>
        <taxon>Bacillota</taxon>
        <taxon>Bacilli</taxon>
        <taxon>Bacillales</taxon>
        <taxon>Paenibacillaceae</taxon>
        <taxon>Paenibacillus</taxon>
    </lineage>
</organism>